<dbReference type="EMBL" id="ABNAVX010000015">
    <property type="protein sequence ID" value="ELI8103066.1"/>
    <property type="molecule type" value="Genomic_DNA"/>
</dbReference>
<evidence type="ECO:0000313" key="1">
    <source>
        <dbReference type="EMBL" id="ELI8103066.1"/>
    </source>
</evidence>
<comment type="caution">
    <text evidence="1">The sequence shown here is derived from an EMBL/GenBank/DDBJ whole genome shotgun (WGS) entry which is preliminary data.</text>
</comment>
<sequence>MMSTELNPESTPDGIKTGNRVTGYSAAIRQLDSGYYDKKTSEGLRALACIQDAKVNGWLSLSIEKEVVIWRWLVVTVFINEEREKNGTAEIQNDEGGADLAVIYIGKNGGISIYPAPLRLSLANHVEGCAIEKYGTQAGMALALRMYQDMVVVCPEQGFRLSAMGREGLEMLHDDFIEMIKTEGIPDMPVVH</sequence>
<dbReference type="RefSeq" id="WP_170930763.1">
    <property type="nucleotide sequence ID" value="NZ_CTRB01000016.1"/>
</dbReference>
<name>A0AAD2V1W6_YEREN</name>
<gene>
    <name evidence="1" type="ORF">RSF11_002788</name>
</gene>
<evidence type="ECO:0000313" key="2">
    <source>
        <dbReference type="Proteomes" id="UP001182355"/>
    </source>
</evidence>
<organism evidence="1 2">
    <name type="scientific">Yersinia enterocolitica</name>
    <dbReference type="NCBI Taxonomy" id="630"/>
    <lineage>
        <taxon>Bacteria</taxon>
        <taxon>Pseudomonadati</taxon>
        <taxon>Pseudomonadota</taxon>
        <taxon>Gammaproteobacteria</taxon>
        <taxon>Enterobacterales</taxon>
        <taxon>Yersiniaceae</taxon>
        <taxon>Yersinia</taxon>
    </lineage>
</organism>
<reference evidence="1" key="1">
    <citation type="submission" date="2023-02" db="EMBL/GenBank/DDBJ databases">
        <authorList>
            <person name="Ashton P.M."/>
            <person name="Dallman T."/>
            <person name="Nair S."/>
            <person name="De Pinna E."/>
            <person name="Peters T."/>
            <person name="Grant K."/>
        </authorList>
    </citation>
    <scope>NUCLEOTIDE SEQUENCE</scope>
    <source>
        <strain evidence="1">01103883</strain>
    </source>
</reference>
<dbReference type="AlphaFoldDB" id="A0AAD2V1W6"/>
<protein>
    <submittedName>
        <fullName evidence="1">Uncharacterized protein</fullName>
    </submittedName>
</protein>
<accession>A0AAD2V1W6</accession>
<dbReference type="Proteomes" id="UP001182355">
    <property type="component" value="Unassembled WGS sequence"/>
</dbReference>
<proteinExistence type="predicted"/>